<keyword evidence="2" id="KW-0677">Repeat</keyword>
<dbReference type="GO" id="GO:1990234">
    <property type="term" value="C:transferase complex"/>
    <property type="evidence" value="ECO:0007669"/>
    <property type="project" value="UniProtKB-ARBA"/>
</dbReference>
<dbReference type="SUPFAM" id="SSF50978">
    <property type="entry name" value="WD40 repeat-like"/>
    <property type="match status" value="1"/>
</dbReference>
<protein>
    <recommendedName>
        <fullName evidence="6">WD40 repeat-like protein</fullName>
    </recommendedName>
</protein>
<reference evidence="4 5" key="1">
    <citation type="journal article" date="2024" name="J Genomics">
        <title>Draft genome sequencing and assembly of Favolaschia claudopus CIRM-BRFM 2984 isolated from oak limbs.</title>
        <authorList>
            <person name="Navarro D."/>
            <person name="Drula E."/>
            <person name="Chaduli D."/>
            <person name="Cazenave R."/>
            <person name="Ahrendt S."/>
            <person name="Wang J."/>
            <person name="Lipzen A."/>
            <person name="Daum C."/>
            <person name="Barry K."/>
            <person name="Grigoriev I.V."/>
            <person name="Favel A."/>
            <person name="Rosso M.N."/>
            <person name="Martin F."/>
        </authorList>
    </citation>
    <scope>NUCLEOTIDE SEQUENCE [LARGE SCALE GENOMIC DNA]</scope>
    <source>
        <strain evidence="4 5">CIRM-BRFM 2984</strain>
    </source>
</reference>
<evidence type="ECO:0000313" key="5">
    <source>
        <dbReference type="Proteomes" id="UP001362999"/>
    </source>
</evidence>
<keyword evidence="5" id="KW-1185">Reference proteome</keyword>
<dbReference type="InterPro" id="IPR015943">
    <property type="entry name" value="WD40/YVTN_repeat-like_dom_sf"/>
</dbReference>
<evidence type="ECO:0000313" key="4">
    <source>
        <dbReference type="EMBL" id="KAK6995754.1"/>
    </source>
</evidence>
<dbReference type="PANTHER" id="PTHR22847">
    <property type="entry name" value="WD40 REPEAT PROTEIN"/>
    <property type="match status" value="1"/>
</dbReference>
<evidence type="ECO:0000256" key="2">
    <source>
        <dbReference type="ARBA" id="ARBA00022737"/>
    </source>
</evidence>
<dbReference type="Proteomes" id="UP001362999">
    <property type="component" value="Unassembled WGS sequence"/>
</dbReference>
<proteinExistence type="predicted"/>
<dbReference type="PROSITE" id="PS50294">
    <property type="entry name" value="WD_REPEATS_REGION"/>
    <property type="match status" value="1"/>
</dbReference>
<organism evidence="4 5">
    <name type="scientific">Favolaschia claudopus</name>
    <dbReference type="NCBI Taxonomy" id="2862362"/>
    <lineage>
        <taxon>Eukaryota</taxon>
        <taxon>Fungi</taxon>
        <taxon>Dikarya</taxon>
        <taxon>Basidiomycota</taxon>
        <taxon>Agaricomycotina</taxon>
        <taxon>Agaricomycetes</taxon>
        <taxon>Agaricomycetidae</taxon>
        <taxon>Agaricales</taxon>
        <taxon>Marasmiineae</taxon>
        <taxon>Mycenaceae</taxon>
        <taxon>Favolaschia</taxon>
    </lineage>
</organism>
<name>A0AAV9ZX84_9AGAR</name>
<comment type="caution">
    <text evidence="4">The sequence shown here is derived from an EMBL/GenBank/DDBJ whole genome shotgun (WGS) entry which is preliminary data.</text>
</comment>
<evidence type="ECO:0000256" key="3">
    <source>
        <dbReference type="PROSITE-ProRule" id="PRU00221"/>
    </source>
</evidence>
<sequence>YIYSRLETIRQKHVLASLWPSEEKIAHLVSLSGNLFIWAATALKFVEAAFDPPKRLDTLLETPFKENNLYQLYTLALESNGKWNEPEFEDSATLILATIALSKLPLTDNMIDSILGFADGSTAKVLKCFGAVIQWTPGQIVQTLHASFREFLLHSASKKNPWFFEIAEANKTLTLGCLTLLQKCLRFNIYNFPDSHLLNLEVPRLAESPLPVGLIYASRFWGSHLADTEYDDKIVELLRDFLMNQFLFWLEIVSVQQVVSFAGKALQFAQKYLNGKHQELELFLQDAQKFVSVFSPVISQSAPHIYISALPLTPKDSLVRKYFLSLFPQLLHYTVPNSWGKLEKVLWGHTGWVNCVAFSPDGHWIVSGSKDKTLQIWEASSGFPIGAPLQGHHSTVNCAV</sequence>
<dbReference type="Gene3D" id="2.130.10.10">
    <property type="entry name" value="YVTN repeat-like/Quinoprotein amine dehydrogenase"/>
    <property type="match status" value="1"/>
</dbReference>
<feature type="repeat" description="WD" evidence="3">
    <location>
        <begin position="346"/>
        <end position="387"/>
    </location>
</feature>
<dbReference type="PROSITE" id="PS50082">
    <property type="entry name" value="WD_REPEATS_2"/>
    <property type="match status" value="1"/>
</dbReference>
<dbReference type="PROSITE" id="PS00678">
    <property type="entry name" value="WD_REPEATS_1"/>
    <property type="match status" value="1"/>
</dbReference>
<dbReference type="Pfam" id="PF00400">
    <property type="entry name" value="WD40"/>
    <property type="match status" value="1"/>
</dbReference>
<feature type="non-terminal residue" evidence="4">
    <location>
        <position position="400"/>
    </location>
</feature>
<dbReference type="InterPro" id="IPR036322">
    <property type="entry name" value="WD40_repeat_dom_sf"/>
</dbReference>
<dbReference type="PANTHER" id="PTHR22847:SF637">
    <property type="entry name" value="WD REPEAT DOMAIN 5B"/>
    <property type="match status" value="1"/>
</dbReference>
<dbReference type="InterPro" id="IPR001680">
    <property type="entry name" value="WD40_rpt"/>
</dbReference>
<dbReference type="EMBL" id="JAWWNJ010000101">
    <property type="protein sequence ID" value="KAK6995754.1"/>
    <property type="molecule type" value="Genomic_DNA"/>
</dbReference>
<dbReference type="SMART" id="SM00320">
    <property type="entry name" value="WD40"/>
    <property type="match status" value="1"/>
</dbReference>
<feature type="non-terminal residue" evidence="4">
    <location>
        <position position="1"/>
    </location>
</feature>
<dbReference type="AlphaFoldDB" id="A0AAV9ZX84"/>
<evidence type="ECO:0008006" key="6">
    <source>
        <dbReference type="Google" id="ProtNLM"/>
    </source>
</evidence>
<evidence type="ECO:0000256" key="1">
    <source>
        <dbReference type="ARBA" id="ARBA00022574"/>
    </source>
</evidence>
<gene>
    <name evidence="4" type="ORF">R3P38DRAFT_2405385</name>
</gene>
<accession>A0AAV9ZX84</accession>
<keyword evidence="1 3" id="KW-0853">WD repeat</keyword>
<dbReference type="InterPro" id="IPR019775">
    <property type="entry name" value="WD40_repeat_CS"/>
</dbReference>